<keyword evidence="3" id="KW-1185">Reference proteome</keyword>
<dbReference type="OrthoDB" id="10257284at2759"/>
<organism evidence="2 3">
    <name type="scientific">Smittium mucronatum</name>
    <dbReference type="NCBI Taxonomy" id="133383"/>
    <lineage>
        <taxon>Eukaryota</taxon>
        <taxon>Fungi</taxon>
        <taxon>Fungi incertae sedis</taxon>
        <taxon>Zoopagomycota</taxon>
        <taxon>Kickxellomycotina</taxon>
        <taxon>Harpellomycetes</taxon>
        <taxon>Harpellales</taxon>
        <taxon>Legeriomycetaceae</taxon>
        <taxon>Smittium</taxon>
    </lineage>
</organism>
<sequence length="202" mass="22791">TMFDIYSPNVTYFTTSRVLQSDLLQTRVCQNLPLPCNKLGQCATASDVTLELNNIQFEVKYTRRDSQYSSQYQRYAAGPLFAQVLQELNSAIASQKKCNRVRMSIYSGHDDTMSNIMAGLHADDFGMLWPSYDDNTLLELWKNKSTGKYSVRIINNGQILKVLGAKQGDSNPWCDFNGCDFNTFTNYMNNIIPADLASECAV</sequence>
<comment type="caution">
    <text evidence="2">The sequence shown here is derived from an EMBL/GenBank/DDBJ whole genome shotgun (WGS) entry which is preliminary data.</text>
</comment>
<gene>
    <name evidence="2" type="ORF">AYI68_g6002</name>
</gene>
<evidence type="ECO:0000313" key="2">
    <source>
        <dbReference type="EMBL" id="OLY79915.1"/>
    </source>
</evidence>
<name>A0A1R0GSR6_9FUNG</name>
<protein>
    <submittedName>
        <fullName evidence="2">2-phosphoxylose phosphatase 1</fullName>
    </submittedName>
</protein>
<dbReference type="GO" id="GO:0016791">
    <property type="term" value="F:phosphatase activity"/>
    <property type="evidence" value="ECO:0007669"/>
    <property type="project" value="TreeGrafter"/>
</dbReference>
<proteinExistence type="predicted"/>
<dbReference type="InterPro" id="IPR050645">
    <property type="entry name" value="Histidine_acid_phosphatase"/>
</dbReference>
<dbReference type="PANTHER" id="PTHR11567:SF110">
    <property type="entry name" value="2-PHOSPHOXYLOSE PHOSPHATASE 1"/>
    <property type="match status" value="1"/>
</dbReference>
<dbReference type="PANTHER" id="PTHR11567">
    <property type="entry name" value="ACID PHOSPHATASE-RELATED"/>
    <property type="match status" value="1"/>
</dbReference>
<feature type="non-terminal residue" evidence="2">
    <location>
        <position position="1"/>
    </location>
</feature>
<reference evidence="2 3" key="1">
    <citation type="journal article" date="2016" name="Mol. Biol. Evol.">
        <title>Genome-Wide Survey of Gut Fungi (Harpellales) Reveals the First Horizontally Transferred Ubiquitin Gene from a Mosquito Host.</title>
        <authorList>
            <person name="Wang Y."/>
            <person name="White M.M."/>
            <person name="Kvist S."/>
            <person name="Moncalvo J.M."/>
        </authorList>
    </citation>
    <scope>NUCLEOTIDE SEQUENCE [LARGE SCALE GENOMIC DNA]</scope>
    <source>
        <strain evidence="2 3">ALG-7-W6</strain>
    </source>
</reference>
<keyword evidence="1" id="KW-0378">Hydrolase</keyword>
<dbReference type="Proteomes" id="UP000187455">
    <property type="component" value="Unassembled WGS sequence"/>
</dbReference>
<dbReference type="InterPro" id="IPR029033">
    <property type="entry name" value="His_PPase_superfam"/>
</dbReference>
<evidence type="ECO:0000313" key="3">
    <source>
        <dbReference type="Proteomes" id="UP000187455"/>
    </source>
</evidence>
<dbReference type="AlphaFoldDB" id="A0A1R0GSR6"/>
<accession>A0A1R0GSR6</accession>
<evidence type="ECO:0000256" key="1">
    <source>
        <dbReference type="ARBA" id="ARBA00022801"/>
    </source>
</evidence>
<dbReference type="STRING" id="133383.A0A1R0GSR6"/>
<dbReference type="SUPFAM" id="SSF53254">
    <property type="entry name" value="Phosphoglycerate mutase-like"/>
    <property type="match status" value="1"/>
</dbReference>
<dbReference type="Gene3D" id="3.40.50.1240">
    <property type="entry name" value="Phosphoglycerate mutase-like"/>
    <property type="match status" value="1"/>
</dbReference>
<dbReference type="EMBL" id="LSSL01003979">
    <property type="protein sequence ID" value="OLY79915.1"/>
    <property type="molecule type" value="Genomic_DNA"/>
</dbReference>